<dbReference type="PANTHER" id="PTHR44054:SF2">
    <property type="entry name" value="SYNAPTIC VESICLE MEMBRANE PROTEIN VAT-1 HOMOLOG-LIKE"/>
    <property type="match status" value="1"/>
</dbReference>
<evidence type="ECO:0000313" key="3">
    <source>
        <dbReference type="EMBL" id="CAE1283289.1"/>
    </source>
</evidence>
<feature type="transmembrane region" description="Helical" evidence="2">
    <location>
        <begin position="301"/>
        <end position="326"/>
    </location>
</feature>
<dbReference type="GO" id="GO:0016491">
    <property type="term" value="F:oxidoreductase activity"/>
    <property type="evidence" value="ECO:0007669"/>
    <property type="project" value="UniProtKB-KW"/>
</dbReference>
<protein>
    <submittedName>
        <fullName evidence="3">Synaptic vesicle membrane protein VAT-1 homolog-like</fullName>
    </submittedName>
</protein>
<dbReference type="Proteomes" id="UP000597762">
    <property type="component" value="Unassembled WGS sequence"/>
</dbReference>
<feature type="transmembrane region" description="Helical" evidence="2">
    <location>
        <begin position="241"/>
        <end position="264"/>
    </location>
</feature>
<dbReference type="InterPro" id="IPR052100">
    <property type="entry name" value="SV-ATPase_mito-regulator"/>
</dbReference>
<dbReference type="EMBL" id="CAHIKZ030002225">
    <property type="protein sequence ID" value="CAE1283289.1"/>
    <property type="molecule type" value="Genomic_DNA"/>
</dbReference>
<reference evidence="3" key="1">
    <citation type="submission" date="2021-01" db="EMBL/GenBank/DDBJ databases">
        <authorList>
            <person name="Li R."/>
            <person name="Bekaert M."/>
        </authorList>
    </citation>
    <scope>NUCLEOTIDE SEQUENCE</scope>
    <source>
        <strain evidence="3">Farmed</strain>
    </source>
</reference>
<sequence length="435" mass="48618">MGRYILFGTSSVVTGETKSFFSFAKSWWQVDKISPLKLYDDNKFLAGFQLRQLLFRENQHEYVRQVMDKLFTLYTDGTIKPVIDQVASFEDIAEAMQRLHDRKNIGKIILDPTIQPKVHISNASIQCLSLLVTTHDSDLLSLTDHVGLPWMFDGGKTESGAHIHKVPPPPLSPCHLAGSLCCPCQSSLPCHLIINIYFFFFFFFIFLLFSCFSPFVLLASLPLSFLPLSLCPSCLSPFDLPFIYSFIISLIFNSLFLPTISFFFIQFLASLLSFLILFVLLASLLLFFLPLSFCPSCLSPFVLLVSLPLSFLSLSLCPSCLFPFCLSCLSPSVFLVSLPLSFLSLSLCPSCLSPFVLLVSLPLSFLSLSLCPSCLSPFALLVSLPLPFLSLSLCPSCLSPFALLASFLLSFLPLSFCPSVYFLIHYFFNLSLFFV</sequence>
<dbReference type="OrthoDB" id="203908at2759"/>
<proteinExistence type="predicted"/>
<evidence type="ECO:0000313" key="4">
    <source>
        <dbReference type="Proteomes" id="UP000597762"/>
    </source>
</evidence>
<keyword evidence="4" id="KW-1185">Reference proteome</keyword>
<accession>A0A812CUW9</accession>
<feature type="transmembrane region" description="Helical" evidence="2">
    <location>
        <begin position="365"/>
        <end position="389"/>
    </location>
</feature>
<comment type="caution">
    <text evidence="3">The sequence shown here is derived from an EMBL/GenBank/DDBJ whole genome shotgun (WGS) entry which is preliminary data.</text>
</comment>
<name>A0A812CUW9_ACAPH</name>
<keyword evidence="2" id="KW-1133">Transmembrane helix</keyword>
<dbReference type="AlphaFoldDB" id="A0A812CUW9"/>
<dbReference type="Gene3D" id="3.40.50.720">
    <property type="entry name" value="NAD(P)-binding Rossmann-like Domain"/>
    <property type="match status" value="1"/>
</dbReference>
<evidence type="ECO:0000256" key="2">
    <source>
        <dbReference type="SAM" id="Phobius"/>
    </source>
</evidence>
<keyword evidence="2" id="KW-0812">Transmembrane</keyword>
<dbReference type="PANTHER" id="PTHR44054">
    <property type="entry name" value="SYNAPTIC VESICLE MEMBRANE PROTEIN VAT-1 HOMOLOG-LIKE"/>
    <property type="match status" value="1"/>
</dbReference>
<evidence type="ECO:0000256" key="1">
    <source>
        <dbReference type="ARBA" id="ARBA00023002"/>
    </source>
</evidence>
<keyword evidence="2" id="KW-0472">Membrane</keyword>
<keyword evidence="1" id="KW-0560">Oxidoreductase</keyword>
<feature type="transmembrane region" description="Helical" evidence="2">
    <location>
        <begin position="333"/>
        <end position="359"/>
    </location>
</feature>
<dbReference type="Gene3D" id="3.90.180.10">
    <property type="entry name" value="Medium-chain alcohol dehydrogenases, catalytic domain"/>
    <property type="match status" value="1"/>
</dbReference>
<feature type="transmembrane region" description="Helical" evidence="2">
    <location>
        <begin position="271"/>
        <end position="289"/>
    </location>
</feature>
<organism evidence="3 4">
    <name type="scientific">Acanthosepion pharaonis</name>
    <name type="common">Pharaoh cuttlefish</name>
    <name type="synonym">Sepia pharaonis</name>
    <dbReference type="NCBI Taxonomy" id="158019"/>
    <lineage>
        <taxon>Eukaryota</taxon>
        <taxon>Metazoa</taxon>
        <taxon>Spiralia</taxon>
        <taxon>Lophotrochozoa</taxon>
        <taxon>Mollusca</taxon>
        <taxon>Cephalopoda</taxon>
        <taxon>Coleoidea</taxon>
        <taxon>Decapodiformes</taxon>
        <taxon>Sepiida</taxon>
        <taxon>Sepiina</taxon>
        <taxon>Sepiidae</taxon>
        <taxon>Acanthosepion</taxon>
    </lineage>
</organism>
<feature type="transmembrane region" description="Helical" evidence="2">
    <location>
        <begin position="401"/>
        <end position="428"/>
    </location>
</feature>
<gene>
    <name evidence="3" type="ORF">SPHA_43963</name>
</gene>
<feature type="transmembrane region" description="Helical" evidence="2">
    <location>
        <begin position="196"/>
        <end position="221"/>
    </location>
</feature>
<dbReference type="Pfam" id="PF13602">
    <property type="entry name" value="ADH_zinc_N_2"/>
    <property type="match status" value="1"/>
</dbReference>